<keyword evidence="2" id="KW-0805">Transcription regulation</keyword>
<sequence>MDVEQLIDMHKDQLYRLCLYLEKNQDKADDLFQDTWVKAIERLATYDKTKAFYPWLTQIAVNNYRDKLRRLKLEIKRRCYEPEAVIQDRKSEEESIESQLVHKEELQCVQQALQRLGDKHRLPLILTMGERMSYKEAGEILDINEGLVKSRVYEARQKLKKLLEKEGL</sequence>
<evidence type="ECO:0000259" key="5">
    <source>
        <dbReference type="Pfam" id="PF04542"/>
    </source>
</evidence>
<dbReference type="InterPro" id="IPR007627">
    <property type="entry name" value="RNA_pol_sigma70_r2"/>
</dbReference>
<dbReference type="CDD" id="cd06171">
    <property type="entry name" value="Sigma70_r4"/>
    <property type="match status" value="1"/>
</dbReference>
<feature type="domain" description="RNA polymerase sigma-70 region 2" evidence="5">
    <location>
        <begin position="6"/>
        <end position="72"/>
    </location>
</feature>
<proteinExistence type="inferred from homology"/>
<dbReference type="AlphaFoldDB" id="A0AA42DL93"/>
<dbReference type="RefSeq" id="WP_053982562.1">
    <property type="nucleotide sequence ID" value="NZ_JAQIFT010000028.1"/>
</dbReference>
<reference evidence="7" key="1">
    <citation type="journal article" date="2023" name="Int. J. Syst. Evol. Microbiol.">
        <title>&lt;i&gt;Holtiella tumoricola&lt;/i&gt; gen. nov. sp. nov., isolated from a human clinical sample.</title>
        <authorList>
            <person name="Allen-Vercoe E."/>
            <person name="Daigneault M.C."/>
            <person name="Vancuren S.J."/>
            <person name="Cochrane K."/>
            <person name="O'Neal L.L."/>
            <person name="Sankaranarayanan K."/>
            <person name="Lawson P.A."/>
        </authorList>
    </citation>
    <scope>NUCLEOTIDE SEQUENCE</scope>
    <source>
        <strain evidence="7">CC70A</strain>
    </source>
</reference>
<dbReference type="NCBIfam" id="TIGR02937">
    <property type="entry name" value="sigma70-ECF"/>
    <property type="match status" value="1"/>
</dbReference>
<name>A0AA42DL93_9FIRM</name>
<dbReference type="InterPro" id="IPR014284">
    <property type="entry name" value="RNA_pol_sigma-70_dom"/>
</dbReference>
<evidence type="ECO:0000313" key="7">
    <source>
        <dbReference type="EMBL" id="MDA3731160.1"/>
    </source>
</evidence>
<dbReference type="InterPro" id="IPR013324">
    <property type="entry name" value="RNA_pol_sigma_r3/r4-like"/>
</dbReference>
<gene>
    <name evidence="7" type="ORF">PBV87_06615</name>
</gene>
<protein>
    <submittedName>
        <fullName evidence="7">RNA polymerase sigma factor</fullName>
    </submittedName>
</protein>
<feature type="domain" description="RNA polymerase sigma factor 70 region 4 type 2" evidence="6">
    <location>
        <begin position="106"/>
        <end position="159"/>
    </location>
</feature>
<keyword evidence="3" id="KW-0731">Sigma factor</keyword>
<dbReference type="GO" id="GO:0006352">
    <property type="term" value="P:DNA-templated transcription initiation"/>
    <property type="evidence" value="ECO:0007669"/>
    <property type="project" value="InterPro"/>
</dbReference>
<dbReference type="Gene3D" id="1.10.10.10">
    <property type="entry name" value="Winged helix-like DNA-binding domain superfamily/Winged helix DNA-binding domain"/>
    <property type="match status" value="1"/>
</dbReference>
<comment type="similarity">
    <text evidence="1">Belongs to the sigma-70 factor family. ECF subfamily.</text>
</comment>
<dbReference type="InterPro" id="IPR039425">
    <property type="entry name" value="RNA_pol_sigma-70-like"/>
</dbReference>
<evidence type="ECO:0000313" key="8">
    <source>
        <dbReference type="Proteomes" id="UP001169242"/>
    </source>
</evidence>
<accession>A0AA42DL93</accession>
<dbReference type="Gene3D" id="1.10.1740.10">
    <property type="match status" value="1"/>
</dbReference>
<evidence type="ECO:0000256" key="1">
    <source>
        <dbReference type="ARBA" id="ARBA00010641"/>
    </source>
</evidence>
<dbReference type="Pfam" id="PF08281">
    <property type="entry name" value="Sigma70_r4_2"/>
    <property type="match status" value="1"/>
</dbReference>
<organism evidence="7 8">
    <name type="scientific">Holtiella tumoricola</name>
    <dbReference type="NCBI Taxonomy" id="3018743"/>
    <lineage>
        <taxon>Bacteria</taxon>
        <taxon>Bacillati</taxon>
        <taxon>Bacillota</taxon>
        <taxon>Clostridia</taxon>
        <taxon>Lachnospirales</taxon>
        <taxon>Cellulosilyticaceae</taxon>
        <taxon>Holtiella</taxon>
    </lineage>
</organism>
<keyword evidence="8" id="KW-1185">Reference proteome</keyword>
<dbReference type="InterPro" id="IPR013249">
    <property type="entry name" value="RNA_pol_sigma70_r4_t2"/>
</dbReference>
<dbReference type="Pfam" id="PF04542">
    <property type="entry name" value="Sigma70_r2"/>
    <property type="match status" value="1"/>
</dbReference>
<dbReference type="GO" id="GO:0003677">
    <property type="term" value="F:DNA binding"/>
    <property type="evidence" value="ECO:0007669"/>
    <property type="project" value="InterPro"/>
</dbReference>
<evidence type="ECO:0000256" key="2">
    <source>
        <dbReference type="ARBA" id="ARBA00023015"/>
    </source>
</evidence>
<keyword evidence="4" id="KW-0804">Transcription</keyword>
<dbReference type="SUPFAM" id="SSF88659">
    <property type="entry name" value="Sigma3 and sigma4 domains of RNA polymerase sigma factors"/>
    <property type="match status" value="1"/>
</dbReference>
<dbReference type="Proteomes" id="UP001169242">
    <property type="component" value="Unassembled WGS sequence"/>
</dbReference>
<evidence type="ECO:0000256" key="3">
    <source>
        <dbReference type="ARBA" id="ARBA00023082"/>
    </source>
</evidence>
<evidence type="ECO:0000256" key="4">
    <source>
        <dbReference type="ARBA" id="ARBA00023163"/>
    </source>
</evidence>
<evidence type="ECO:0000259" key="6">
    <source>
        <dbReference type="Pfam" id="PF08281"/>
    </source>
</evidence>
<dbReference type="GO" id="GO:0016987">
    <property type="term" value="F:sigma factor activity"/>
    <property type="evidence" value="ECO:0007669"/>
    <property type="project" value="UniProtKB-KW"/>
</dbReference>
<dbReference type="PANTHER" id="PTHR43133">
    <property type="entry name" value="RNA POLYMERASE ECF-TYPE SIGMA FACTO"/>
    <property type="match status" value="1"/>
</dbReference>
<dbReference type="InterPro" id="IPR036388">
    <property type="entry name" value="WH-like_DNA-bd_sf"/>
</dbReference>
<dbReference type="SUPFAM" id="SSF88946">
    <property type="entry name" value="Sigma2 domain of RNA polymerase sigma factors"/>
    <property type="match status" value="1"/>
</dbReference>
<comment type="caution">
    <text evidence="7">The sequence shown here is derived from an EMBL/GenBank/DDBJ whole genome shotgun (WGS) entry which is preliminary data.</text>
</comment>
<dbReference type="EMBL" id="JAQIFT010000028">
    <property type="protein sequence ID" value="MDA3731160.1"/>
    <property type="molecule type" value="Genomic_DNA"/>
</dbReference>
<dbReference type="InterPro" id="IPR013325">
    <property type="entry name" value="RNA_pol_sigma_r2"/>
</dbReference>
<dbReference type="PANTHER" id="PTHR43133:SF51">
    <property type="entry name" value="RNA POLYMERASE SIGMA FACTOR"/>
    <property type="match status" value="1"/>
</dbReference>